<evidence type="ECO:0000313" key="7">
    <source>
        <dbReference type="EMBL" id="KAJ8935433.1"/>
    </source>
</evidence>
<accession>A0AAV8X9B4</accession>
<feature type="compositionally biased region" description="Basic and acidic residues" evidence="5">
    <location>
        <begin position="462"/>
        <end position="476"/>
    </location>
</feature>
<feature type="region of interest" description="Disordered" evidence="5">
    <location>
        <begin position="462"/>
        <end position="501"/>
    </location>
</feature>
<dbReference type="InterPro" id="IPR001876">
    <property type="entry name" value="Znf_RanBP2"/>
</dbReference>
<dbReference type="SMART" id="SM00547">
    <property type="entry name" value="ZnF_RBZ"/>
    <property type="match status" value="2"/>
</dbReference>
<organism evidence="7 8">
    <name type="scientific">Rhamnusium bicolor</name>
    <dbReference type="NCBI Taxonomy" id="1586634"/>
    <lineage>
        <taxon>Eukaryota</taxon>
        <taxon>Metazoa</taxon>
        <taxon>Ecdysozoa</taxon>
        <taxon>Arthropoda</taxon>
        <taxon>Hexapoda</taxon>
        <taxon>Insecta</taxon>
        <taxon>Pterygota</taxon>
        <taxon>Neoptera</taxon>
        <taxon>Endopterygota</taxon>
        <taxon>Coleoptera</taxon>
        <taxon>Polyphaga</taxon>
        <taxon>Cucujiformia</taxon>
        <taxon>Chrysomeloidea</taxon>
        <taxon>Cerambycidae</taxon>
        <taxon>Lepturinae</taxon>
        <taxon>Rhagiini</taxon>
        <taxon>Rhamnusium</taxon>
    </lineage>
</organism>
<proteinExistence type="predicted"/>
<dbReference type="CDD" id="cd09212">
    <property type="entry name" value="PUB"/>
    <property type="match status" value="1"/>
</dbReference>
<dbReference type="GO" id="GO:0008270">
    <property type="term" value="F:zinc ion binding"/>
    <property type="evidence" value="ECO:0007669"/>
    <property type="project" value="UniProtKB-KW"/>
</dbReference>
<gene>
    <name evidence="7" type="ORF">NQ314_012853</name>
</gene>
<dbReference type="PANTHER" id="PTHR15326">
    <property type="entry name" value="SPERMATOGENESIS-ASSOCIATED PROTEIN 2/TAMOZHENNIC"/>
    <property type="match status" value="1"/>
</dbReference>
<protein>
    <recommendedName>
        <fullName evidence="6">RanBP2-type domain-containing protein</fullName>
    </recommendedName>
</protein>
<evidence type="ECO:0000259" key="6">
    <source>
        <dbReference type="PROSITE" id="PS50199"/>
    </source>
</evidence>
<name>A0AAV8X9B4_9CUCU</name>
<dbReference type="InterPro" id="IPR048839">
    <property type="entry name" value="SPATA2_PUB-like"/>
</dbReference>
<feature type="compositionally biased region" description="Basic and acidic residues" evidence="5">
    <location>
        <begin position="426"/>
        <end position="435"/>
    </location>
</feature>
<dbReference type="InterPro" id="IPR036339">
    <property type="entry name" value="PUB-like_dom_sf"/>
</dbReference>
<dbReference type="PROSITE" id="PS01358">
    <property type="entry name" value="ZF_RANBP2_1"/>
    <property type="match status" value="1"/>
</dbReference>
<comment type="caution">
    <text evidence="7">The sequence shown here is derived from an EMBL/GenBank/DDBJ whole genome shotgun (WGS) entry which is preliminary data.</text>
</comment>
<evidence type="ECO:0000313" key="8">
    <source>
        <dbReference type="Proteomes" id="UP001162156"/>
    </source>
</evidence>
<evidence type="ECO:0000256" key="5">
    <source>
        <dbReference type="SAM" id="MobiDB-lite"/>
    </source>
</evidence>
<dbReference type="Pfam" id="PF21388">
    <property type="entry name" value="SPATA2_PUB-like"/>
    <property type="match status" value="1"/>
</dbReference>
<evidence type="ECO:0000256" key="4">
    <source>
        <dbReference type="PROSITE-ProRule" id="PRU00322"/>
    </source>
</evidence>
<keyword evidence="1" id="KW-0479">Metal-binding</keyword>
<evidence type="ECO:0000256" key="3">
    <source>
        <dbReference type="ARBA" id="ARBA00022833"/>
    </source>
</evidence>
<reference evidence="7" key="1">
    <citation type="journal article" date="2023" name="Insect Mol. Biol.">
        <title>Genome sequencing provides insights into the evolution of gene families encoding plant cell wall-degrading enzymes in longhorned beetles.</title>
        <authorList>
            <person name="Shin N.R."/>
            <person name="Okamura Y."/>
            <person name="Kirsch R."/>
            <person name="Pauchet Y."/>
        </authorList>
    </citation>
    <scope>NUCLEOTIDE SEQUENCE</scope>
    <source>
        <strain evidence="7">RBIC_L_NR</strain>
    </source>
</reference>
<dbReference type="Proteomes" id="UP001162156">
    <property type="component" value="Unassembled WGS sequence"/>
</dbReference>
<dbReference type="EMBL" id="JANEYF010003577">
    <property type="protein sequence ID" value="KAJ8935433.1"/>
    <property type="molecule type" value="Genomic_DNA"/>
</dbReference>
<dbReference type="PROSITE" id="PS50199">
    <property type="entry name" value="ZF_RANBP2_2"/>
    <property type="match status" value="1"/>
</dbReference>
<dbReference type="Gene3D" id="1.20.58.2190">
    <property type="match status" value="1"/>
</dbReference>
<dbReference type="AlphaFoldDB" id="A0AAV8X9B4"/>
<dbReference type="SUPFAM" id="SSF90209">
    <property type="entry name" value="Ran binding protein zinc finger-like"/>
    <property type="match status" value="1"/>
</dbReference>
<sequence>MVIMENIYSPHDRFYELWREIENCHLSYLEMEESPEKIDQRNKLEEYIHDFLCVAAHAQKFTFQETGEVLQRSASRKKDFSGYKAATGFNAIQLYAGNLLSQPWRKEYRQIKTYCGFYKHQIEANLVGAEMIFEAMGYKHYGDGILLLEGPICPDRVAAVSKDCLIAYVECQIMKAIWEEISSSFKITWLEVLEFRKSHLCGLEQSIKALIYRHHQRQYQEHTRSYSQGSDPFGNARCQPISIPSTSPVLPINNSFPPLSGLSSHHHVGLPPPPQPMQPYVYTNGYCANNYTTYGPYAYMPYGQPIVKPNTNGYYYTNGFVTPPLPSSYQYPVPTGPLIDLEPHNGTYDIVDSSGHKPRHPEHINNDLHKSKNNNEAKSNAGDRETDKEDSQFENWDYVYRNLESQGYSKDLGERGDVLSPNSQRQAKEGKKIKETNLDEALNNLIVNDRPLKMNEAVKKLEQEKRKLPDNPKLDKQPSPSSSYENVGGPSETVKKPMPNPNKIISYAKTKSLPRDKNSTISEKPIQSKTLDIRKAKEEIVNKLMDYNVTDNSRPDSNKWQCKACTFLNDSVKDICDMCSKSRSTTAEQPMEIGGAECSKCTLVNPKNLKVCEACGASLKNSPTYI</sequence>
<keyword evidence="8" id="KW-1185">Reference proteome</keyword>
<dbReference type="Gene3D" id="2.30.30.380">
    <property type="entry name" value="Zn-finger domain of Sec23/24"/>
    <property type="match status" value="1"/>
</dbReference>
<keyword evidence="2 4" id="KW-0863">Zinc-finger</keyword>
<evidence type="ECO:0000256" key="2">
    <source>
        <dbReference type="ARBA" id="ARBA00022771"/>
    </source>
</evidence>
<dbReference type="GO" id="GO:0005737">
    <property type="term" value="C:cytoplasm"/>
    <property type="evidence" value="ECO:0007669"/>
    <property type="project" value="TreeGrafter"/>
</dbReference>
<dbReference type="PANTHER" id="PTHR15326:SF2">
    <property type="entry name" value="PROTEIN TAMOZHENNIC"/>
    <property type="match status" value="1"/>
</dbReference>
<feature type="compositionally biased region" description="Basic and acidic residues" evidence="5">
    <location>
        <begin position="361"/>
        <end position="391"/>
    </location>
</feature>
<keyword evidence="3" id="KW-0862">Zinc</keyword>
<dbReference type="InterPro" id="IPR036443">
    <property type="entry name" value="Znf_RanBP2_sf"/>
</dbReference>
<feature type="region of interest" description="Disordered" evidence="5">
    <location>
        <begin position="336"/>
        <end position="391"/>
    </location>
</feature>
<evidence type="ECO:0000256" key="1">
    <source>
        <dbReference type="ARBA" id="ARBA00022723"/>
    </source>
</evidence>
<feature type="region of interest" description="Disordered" evidence="5">
    <location>
        <begin position="410"/>
        <end position="435"/>
    </location>
</feature>
<feature type="domain" description="RanBP2-type" evidence="6">
    <location>
        <begin position="556"/>
        <end position="585"/>
    </location>
</feature>
<dbReference type="SUPFAM" id="SSF143503">
    <property type="entry name" value="PUG domain-like"/>
    <property type="match status" value="1"/>
</dbReference>